<sequence length="343" mass="36793">MSVTNVNKVRLASLVAEGERHGTVDGSIDTDSACDRRAATGQRRGMLVAAVVAPFGNLLLPLRSPPEGLGVMFWFITLEEEERVFLDLGFCFDRSVQLLAVEFSVADPSWGRAKEGDWERGLGGCEGCLSVSVLPVCSVLCRPSAKHTLGPPPRLRFADCLGWSLLGGGEVPLEFEEGGPDTQQVAWARSLGGLHDAVELFVNGAWTRWAPESSGRGRTSIGSASRTGRTPSAFGTSPWRRRGPRRLRRRAARERRSSRSRWFQGATPRAGGAGSRSRAAVPRAAEAGTPSAGTASSRSGAAARSRPLGGRLGRASERQTSRTTSCRTCGAATRRTWARCRTT</sequence>
<accession>A0ABN9WEK9</accession>
<evidence type="ECO:0000313" key="3">
    <source>
        <dbReference type="Proteomes" id="UP001189429"/>
    </source>
</evidence>
<dbReference type="EMBL" id="CAUYUJ010018591">
    <property type="protein sequence ID" value="CAK0884815.1"/>
    <property type="molecule type" value="Genomic_DNA"/>
</dbReference>
<reference evidence="2" key="1">
    <citation type="submission" date="2023-10" db="EMBL/GenBank/DDBJ databases">
        <authorList>
            <person name="Chen Y."/>
            <person name="Shah S."/>
            <person name="Dougan E. K."/>
            <person name="Thang M."/>
            <person name="Chan C."/>
        </authorList>
    </citation>
    <scope>NUCLEOTIDE SEQUENCE [LARGE SCALE GENOMIC DNA]</scope>
</reference>
<feature type="compositionally biased region" description="Polar residues" evidence="1">
    <location>
        <begin position="216"/>
        <end position="235"/>
    </location>
</feature>
<gene>
    <name evidence="2" type="ORF">PCOR1329_LOCUS66606</name>
</gene>
<dbReference type="Proteomes" id="UP001189429">
    <property type="component" value="Unassembled WGS sequence"/>
</dbReference>
<evidence type="ECO:0008006" key="4">
    <source>
        <dbReference type="Google" id="ProtNLM"/>
    </source>
</evidence>
<feature type="non-terminal residue" evidence="2">
    <location>
        <position position="343"/>
    </location>
</feature>
<keyword evidence="3" id="KW-1185">Reference proteome</keyword>
<feature type="compositionally biased region" description="Basic residues" evidence="1">
    <location>
        <begin position="239"/>
        <end position="259"/>
    </location>
</feature>
<name>A0ABN9WEK9_9DINO</name>
<protein>
    <recommendedName>
        <fullName evidence="4">Galectin</fullName>
    </recommendedName>
</protein>
<organism evidence="2 3">
    <name type="scientific">Prorocentrum cordatum</name>
    <dbReference type="NCBI Taxonomy" id="2364126"/>
    <lineage>
        <taxon>Eukaryota</taxon>
        <taxon>Sar</taxon>
        <taxon>Alveolata</taxon>
        <taxon>Dinophyceae</taxon>
        <taxon>Prorocentrales</taxon>
        <taxon>Prorocentraceae</taxon>
        <taxon>Prorocentrum</taxon>
    </lineage>
</organism>
<evidence type="ECO:0000313" key="2">
    <source>
        <dbReference type="EMBL" id="CAK0884815.1"/>
    </source>
</evidence>
<feature type="region of interest" description="Disordered" evidence="1">
    <location>
        <begin position="211"/>
        <end position="326"/>
    </location>
</feature>
<comment type="caution">
    <text evidence="2">The sequence shown here is derived from an EMBL/GenBank/DDBJ whole genome shotgun (WGS) entry which is preliminary data.</text>
</comment>
<evidence type="ECO:0000256" key="1">
    <source>
        <dbReference type="SAM" id="MobiDB-lite"/>
    </source>
</evidence>
<proteinExistence type="predicted"/>
<feature type="compositionally biased region" description="Low complexity" evidence="1">
    <location>
        <begin position="265"/>
        <end position="309"/>
    </location>
</feature>